<reference evidence="2 3" key="1">
    <citation type="journal article" date="2011" name="Stand. Genomic Sci.">
        <title>Complete genome sequence of Rhodospirillum rubrum type strain (S1).</title>
        <authorList>
            <person name="Munk A.C."/>
            <person name="Copeland A."/>
            <person name="Lucas S."/>
            <person name="Lapidus A."/>
            <person name="Del Rio T.G."/>
            <person name="Barry K."/>
            <person name="Detter J.C."/>
            <person name="Hammon N."/>
            <person name="Israni S."/>
            <person name="Pitluck S."/>
            <person name="Brettin T."/>
            <person name="Bruce D."/>
            <person name="Han C."/>
            <person name="Tapia R."/>
            <person name="Gilna P."/>
            <person name="Schmutz J."/>
            <person name="Larimer F."/>
            <person name="Land M."/>
            <person name="Kyrpides N.C."/>
            <person name="Mavromatis K."/>
            <person name="Richardson P."/>
            <person name="Rohde M."/>
            <person name="Goker M."/>
            <person name="Klenk H.P."/>
            <person name="Zhang Y."/>
            <person name="Roberts G.P."/>
            <person name="Reslewic S."/>
            <person name="Schwartz D.C."/>
        </authorList>
    </citation>
    <scope>NUCLEOTIDE SEQUENCE [LARGE SCALE GENOMIC DNA]</scope>
    <source>
        <strain evidence="3">ATCC 11170 / ATH 1.1.1 / DSM 467 / LMG 4362 / NCIMB 8255 / S1</strain>
    </source>
</reference>
<keyword evidence="1" id="KW-0472">Membrane</keyword>
<protein>
    <recommendedName>
        <fullName evidence="4">Integral membrane protein TIGR02587</fullName>
    </recommendedName>
</protein>
<dbReference type="Proteomes" id="UP000001929">
    <property type="component" value="Chromosome"/>
</dbReference>
<dbReference type="eggNOG" id="COG4711">
    <property type="taxonomic scope" value="Bacteria"/>
</dbReference>
<dbReference type="EnsemblBacteria" id="ABC22791">
    <property type="protein sequence ID" value="ABC22791"/>
    <property type="gene ID" value="Rru_A1991"/>
</dbReference>
<dbReference type="AlphaFoldDB" id="Q2RSV4"/>
<dbReference type="InterPro" id="IPR013416">
    <property type="entry name" value="CHP02587_IM"/>
</dbReference>
<organism evidence="2 3">
    <name type="scientific">Rhodospirillum rubrum (strain ATCC 11170 / ATH 1.1.1 / DSM 467 / LMG 4362 / NCIMB 8255 / S1)</name>
    <dbReference type="NCBI Taxonomy" id="269796"/>
    <lineage>
        <taxon>Bacteria</taxon>
        <taxon>Pseudomonadati</taxon>
        <taxon>Pseudomonadota</taxon>
        <taxon>Alphaproteobacteria</taxon>
        <taxon>Rhodospirillales</taxon>
        <taxon>Rhodospirillaceae</taxon>
        <taxon>Rhodospirillum</taxon>
    </lineage>
</organism>
<dbReference type="InterPro" id="IPR024464">
    <property type="entry name" value="DUF2391"/>
</dbReference>
<feature type="transmembrane region" description="Helical" evidence="1">
    <location>
        <begin position="224"/>
        <end position="246"/>
    </location>
</feature>
<evidence type="ECO:0000313" key="3">
    <source>
        <dbReference type="Proteomes" id="UP000001929"/>
    </source>
</evidence>
<sequence length="280" mass="29113">MVKGDGDGETAESALAALPVPLGRAFAGALIFSLPMLMTMEMWSLGASMDPFRLALLLGVSVPLLIGLGRIAGFRETSCWSDDIADAFVAMVVATVTAIAILAVFGALGPGMSAREMIGKVALQAVPGSIGALLARSQLGQESPEDGEPRSTYFGEVFLMAVGALFLSFNMAPTEEIMLISYGMGAWQKIALILASLAIMHIFVYEVGFSGQEAPGSETGGWSLFARFSVVGYCVVLAVSLAVLWIFGRTDGLGLEQLLGATIVLAFPGAIGAAAARLIL</sequence>
<feature type="transmembrane region" description="Helical" evidence="1">
    <location>
        <begin position="258"/>
        <end position="279"/>
    </location>
</feature>
<evidence type="ECO:0000313" key="2">
    <source>
        <dbReference type="EMBL" id="ABC22791.1"/>
    </source>
</evidence>
<dbReference type="EMBL" id="CP000230">
    <property type="protein sequence ID" value="ABC22791.1"/>
    <property type="molecule type" value="Genomic_DNA"/>
</dbReference>
<feature type="transmembrane region" description="Helical" evidence="1">
    <location>
        <begin position="52"/>
        <end position="72"/>
    </location>
</feature>
<evidence type="ECO:0000256" key="1">
    <source>
        <dbReference type="SAM" id="Phobius"/>
    </source>
</evidence>
<dbReference type="Pfam" id="PF09622">
    <property type="entry name" value="DUF2391"/>
    <property type="match status" value="1"/>
</dbReference>
<gene>
    <name evidence="2" type="ordered locus">Rru_A1991</name>
</gene>
<dbReference type="NCBIfam" id="TIGR02587">
    <property type="entry name" value="TIGR02587 family membrane protein"/>
    <property type="match status" value="1"/>
</dbReference>
<feature type="transmembrane region" description="Helical" evidence="1">
    <location>
        <begin position="22"/>
        <end position="40"/>
    </location>
</feature>
<feature type="transmembrane region" description="Helical" evidence="1">
    <location>
        <begin position="151"/>
        <end position="172"/>
    </location>
</feature>
<proteinExistence type="predicted"/>
<dbReference type="STRING" id="269796.Rru_A1991"/>
<dbReference type="KEGG" id="rru:Rru_A1991"/>
<feature type="transmembrane region" description="Helical" evidence="1">
    <location>
        <begin position="184"/>
        <end position="204"/>
    </location>
</feature>
<dbReference type="RefSeq" id="WP_011389744.1">
    <property type="nucleotide sequence ID" value="NC_007643.1"/>
</dbReference>
<keyword evidence="1" id="KW-1133">Transmembrane helix</keyword>
<dbReference type="PATRIC" id="fig|269796.9.peg.2076"/>
<keyword evidence="3" id="KW-1185">Reference proteome</keyword>
<accession>Q2RSV4</accession>
<feature type="transmembrane region" description="Helical" evidence="1">
    <location>
        <begin position="84"/>
        <end position="109"/>
    </location>
</feature>
<keyword evidence="1" id="KW-0812">Transmembrane</keyword>
<dbReference type="HOGENOM" id="CLU_082424_0_0_5"/>
<name>Q2RSV4_RHORT</name>
<evidence type="ECO:0008006" key="4">
    <source>
        <dbReference type="Google" id="ProtNLM"/>
    </source>
</evidence>